<feature type="active site" description="Proton acceptor" evidence="1">
    <location>
        <position position="62"/>
    </location>
</feature>
<evidence type="ECO:0000313" key="4">
    <source>
        <dbReference type="EMBL" id="OGZ53132.1"/>
    </source>
</evidence>
<dbReference type="GO" id="GO:0005829">
    <property type="term" value="C:cytosol"/>
    <property type="evidence" value="ECO:0007669"/>
    <property type="project" value="TreeGrafter"/>
</dbReference>
<dbReference type="InterPro" id="IPR000888">
    <property type="entry name" value="RmlC-like"/>
</dbReference>
<dbReference type="GO" id="GO:0008830">
    <property type="term" value="F:dTDP-4-dehydrorhamnose 3,5-epimerase activity"/>
    <property type="evidence" value="ECO:0007669"/>
    <property type="project" value="UniProtKB-UniRule"/>
</dbReference>
<dbReference type="STRING" id="1802126.A3B25_03280"/>
<dbReference type="Gene3D" id="2.60.120.10">
    <property type="entry name" value="Jelly Rolls"/>
    <property type="match status" value="1"/>
</dbReference>
<dbReference type="CDD" id="cd00438">
    <property type="entry name" value="cupin_RmlC"/>
    <property type="match status" value="1"/>
</dbReference>
<dbReference type="NCBIfam" id="TIGR01221">
    <property type="entry name" value="rmlC"/>
    <property type="match status" value="1"/>
</dbReference>
<feature type="active site" description="Proton donor" evidence="1">
    <location>
        <position position="131"/>
    </location>
</feature>
<dbReference type="InterPro" id="IPR011051">
    <property type="entry name" value="RmlC_Cupin_sf"/>
</dbReference>
<comment type="function">
    <text evidence="3">Catalyzes the epimerization of the C3' and C5'positions of dTDP-6-deoxy-D-xylo-4-hexulose, forming dTDP-6-deoxy-L-lyxo-4-hexulose.</text>
</comment>
<evidence type="ECO:0000256" key="3">
    <source>
        <dbReference type="RuleBase" id="RU364069"/>
    </source>
</evidence>
<evidence type="ECO:0000256" key="1">
    <source>
        <dbReference type="PIRSR" id="PIRSR600888-1"/>
    </source>
</evidence>
<comment type="similarity">
    <text evidence="3">Belongs to the dTDP-4-dehydrorhamnose 3,5-epimerase family.</text>
</comment>
<protein>
    <recommendedName>
        <fullName evidence="3">dTDP-4-dehydrorhamnose 3,5-epimerase</fullName>
        <ecNumber evidence="3">5.1.3.13</ecNumber>
    </recommendedName>
    <alternativeName>
        <fullName evidence="3">Thymidine diphospho-4-keto-rhamnose 3,5-epimerase</fullName>
    </alternativeName>
</protein>
<organism evidence="4 5">
    <name type="scientific">Candidatus Ryanbacteria bacterium RIFCSPLOWO2_01_FULL_48_26</name>
    <dbReference type="NCBI Taxonomy" id="1802126"/>
    <lineage>
        <taxon>Bacteria</taxon>
        <taxon>Candidatus Ryaniibacteriota</taxon>
    </lineage>
</organism>
<dbReference type="UniPathway" id="UPA00124"/>
<evidence type="ECO:0000313" key="5">
    <source>
        <dbReference type="Proteomes" id="UP000179106"/>
    </source>
</evidence>
<dbReference type="AlphaFoldDB" id="A0A1G2GSE8"/>
<dbReference type="GO" id="GO:0019305">
    <property type="term" value="P:dTDP-rhamnose biosynthetic process"/>
    <property type="evidence" value="ECO:0007669"/>
    <property type="project" value="UniProtKB-UniRule"/>
</dbReference>
<dbReference type="PANTHER" id="PTHR21047:SF2">
    <property type="entry name" value="THYMIDINE DIPHOSPHO-4-KETO-RHAMNOSE 3,5-EPIMERASE"/>
    <property type="match status" value="1"/>
</dbReference>
<keyword evidence="3" id="KW-0413">Isomerase</keyword>
<evidence type="ECO:0000256" key="2">
    <source>
        <dbReference type="PIRSR" id="PIRSR600888-3"/>
    </source>
</evidence>
<comment type="pathway">
    <text evidence="3">Carbohydrate biosynthesis; dTDP-L-rhamnose biosynthesis.</text>
</comment>
<comment type="caution">
    <text evidence="4">The sequence shown here is derived from an EMBL/GenBank/DDBJ whole genome shotgun (WGS) entry which is preliminary data.</text>
</comment>
<dbReference type="EC" id="5.1.3.13" evidence="3"/>
<dbReference type="SUPFAM" id="SSF51182">
    <property type="entry name" value="RmlC-like cupins"/>
    <property type="match status" value="1"/>
</dbReference>
<gene>
    <name evidence="4" type="ORF">A3B25_03280</name>
</gene>
<dbReference type="Pfam" id="PF00908">
    <property type="entry name" value="dTDP_sugar_isom"/>
    <property type="match status" value="1"/>
</dbReference>
<dbReference type="InterPro" id="IPR014710">
    <property type="entry name" value="RmlC-like_jellyroll"/>
</dbReference>
<reference evidence="4 5" key="1">
    <citation type="journal article" date="2016" name="Nat. Commun.">
        <title>Thousands of microbial genomes shed light on interconnected biogeochemical processes in an aquifer system.</title>
        <authorList>
            <person name="Anantharaman K."/>
            <person name="Brown C.T."/>
            <person name="Hug L.A."/>
            <person name="Sharon I."/>
            <person name="Castelle C.J."/>
            <person name="Probst A.J."/>
            <person name="Thomas B.C."/>
            <person name="Singh A."/>
            <person name="Wilkins M.J."/>
            <person name="Karaoz U."/>
            <person name="Brodie E.L."/>
            <person name="Williams K.H."/>
            <person name="Hubbard S.S."/>
            <person name="Banfield J.F."/>
        </authorList>
    </citation>
    <scope>NUCLEOTIDE SEQUENCE [LARGE SCALE GENOMIC DNA]</scope>
</reference>
<comment type="subunit">
    <text evidence="3">Homodimer.</text>
</comment>
<sequence length="184" mass="21450">MVFKKTKIEGVWEIGLEPRVDERGFFVRNFAKEEFAKQGIRFDIVHINRSLNKAKGTTRGFHYQVAPKAEAKILQCLRGKFYDVVIDLRKNSPTYGKWTSVELVPQKNMILCPKGCANAIQVLENDSELQYFVDEYYSPEHERGIRFNDPYFKIDWPFKTATVISEKDANWPLTQKENLPVVEL</sequence>
<feature type="site" description="Participates in a stacking interaction with the thymidine ring of dTDP-4-oxo-6-deoxyglucose" evidence="2">
    <location>
        <position position="137"/>
    </location>
</feature>
<dbReference type="GO" id="GO:0000271">
    <property type="term" value="P:polysaccharide biosynthetic process"/>
    <property type="evidence" value="ECO:0007669"/>
    <property type="project" value="TreeGrafter"/>
</dbReference>
<proteinExistence type="inferred from homology"/>
<dbReference type="EMBL" id="MHNW01000029">
    <property type="protein sequence ID" value="OGZ53132.1"/>
    <property type="molecule type" value="Genomic_DNA"/>
</dbReference>
<name>A0A1G2GSE8_9BACT</name>
<comment type="catalytic activity">
    <reaction evidence="3">
        <text>dTDP-4-dehydro-6-deoxy-alpha-D-glucose = dTDP-4-dehydro-beta-L-rhamnose</text>
        <dbReference type="Rhea" id="RHEA:16969"/>
        <dbReference type="ChEBI" id="CHEBI:57649"/>
        <dbReference type="ChEBI" id="CHEBI:62830"/>
        <dbReference type="EC" id="5.1.3.13"/>
    </reaction>
</comment>
<accession>A0A1G2GSE8</accession>
<dbReference type="Proteomes" id="UP000179106">
    <property type="component" value="Unassembled WGS sequence"/>
</dbReference>
<dbReference type="PANTHER" id="PTHR21047">
    <property type="entry name" value="DTDP-6-DEOXY-D-GLUCOSE-3,5 EPIMERASE"/>
    <property type="match status" value="1"/>
</dbReference>